<name>A0A510K2K8_9FUSO</name>
<protein>
    <submittedName>
        <fullName evidence="4">Cytosine-specific methyltransferase</fullName>
    </submittedName>
</protein>
<dbReference type="Proteomes" id="UP000422644">
    <property type="component" value="Chromosome"/>
</dbReference>
<dbReference type="InterPro" id="IPR029063">
    <property type="entry name" value="SAM-dependent_MTases_sf"/>
</dbReference>
<dbReference type="AlphaFoldDB" id="A0A510K2K8"/>
<evidence type="ECO:0000313" key="5">
    <source>
        <dbReference type="Proteomes" id="UP000422644"/>
    </source>
</evidence>
<gene>
    <name evidence="4" type="ORF">JMUB3870_1854</name>
</gene>
<keyword evidence="3" id="KW-0680">Restriction system</keyword>
<evidence type="ECO:0000256" key="1">
    <source>
        <dbReference type="ARBA" id="ARBA00022603"/>
    </source>
</evidence>
<accession>A0A510K2K8</accession>
<dbReference type="OrthoDB" id="9813719at2"/>
<sequence length="61" mass="6904">MKEKLTFFDFCSGIGGGRIGMESAGLECIGHSEIDKKTSETYEKFFKDNRNYGDLTKIETE</sequence>
<dbReference type="Pfam" id="PF00145">
    <property type="entry name" value="DNA_methylase"/>
    <property type="match status" value="1"/>
</dbReference>
<keyword evidence="5" id="KW-1185">Reference proteome</keyword>
<keyword evidence="1 4" id="KW-0489">Methyltransferase</keyword>
<dbReference type="InterPro" id="IPR001525">
    <property type="entry name" value="C5_MeTfrase"/>
</dbReference>
<dbReference type="RefSeq" id="WP_026748373.1">
    <property type="nucleotide sequence ID" value="NZ_AP019831.1"/>
</dbReference>
<dbReference type="SUPFAM" id="SSF53335">
    <property type="entry name" value="S-adenosyl-L-methionine-dependent methyltransferases"/>
    <property type="match status" value="1"/>
</dbReference>
<evidence type="ECO:0000256" key="3">
    <source>
        <dbReference type="ARBA" id="ARBA00022747"/>
    </source>
</evidence>
<reference evidence="4 5" key="1">
    <citation type="submission" date="2019-07" db="EMBL/GenBank/DDBJ databases">
        <title>Complete Genome Sequence of Leptotrichia trevisanii Strain JMUB3870.</title>
        <authorList>
            <person name="Watanabe S."/>
            <person name="Cui L."/>
        </authorList>
    </citation>
    <scope>NUCLEOTIDE SEQUENCE [LARGE SCALE GENOMIC DNA]</scope>
    <source>
        <strain evidence="4 5">JMUB3870</strain>
    </source>
</reference>
<proteinExistence type="predicted"/>
<dbReference type="GO" id="GO:0009307">
    <property type="term" value="P:DNA restriction-modification system"/>
    <property type="evidence" value="ECO:0007669"/>
    <property type="project" value="UniProtKB-KW"/>
</dbReference>
<dbReference type="GO" id="GO:0008168">
    <property type="term" value="F:methyltransferase activity"/>
    <property type="evidence" value="ECO:0007669"/>
    <property type="project" value="UniProtKB-KW"/>
</dbReference>
<evidence type="ECO:0000256" key="2">
    <source>
        <dbReference type="ARBA" id="ARBA00022679"/>
    </source>
</evidence>
<keyword evidence="2 4" id="KW-0808">Transferase</keyword>
<organism evidence="4 5">
    <name type="scientific">Leptotrichia trevisanii</name>
    <dbReference type="NCBI Taxonomy" id="109328"/>
    <lineage>
        <taxon>Bacteria</taxon>
        <taxon>Fusobacteriati</taxon>
        <taxon>Fusobacteriota</taxon>
        <taxon>Fusobacteriia</taxon>
        <taxon>Fusobacteriales</taxon>
        <taxon>Leptotrichiaceae</taxon>
        <taxon>Leptotrichia</taxon>
    </lineage>
</organism>
<dbReference type="Gene3D" id="3.40.50.150">
    <property type="entry name" value="Vaccinia Virus protein VP39"/>
    <property type="match status" value="1"/>
</dbReference>
<dbReference type="EMBL" id="AP019831">
    <property type="protein sequence ID" value="BBM45734.1"/>
    <property type="molecule type" value="Genomic_DNA"/>
</dbReference>
<dbReference type="GO" id="GO:0032259">
    <property type="term" value="P:methylation"/>
    <property type="evidence" value="ECO:0007669"/>
    <property type="project" value="UniProtKB-KW"/>
</dbReference>
<evidence type="ECO:0000313" key="4">
    <source>
        <dbReference type="EMBL" id="BBM45734.1"/>
    </source>
</evidence>